<dbReference type="GO" id="GO:0030288">
    <property type="term" value="C:outer membrane-bounded periplasmic space"/>
    <property type="evidence" value="ECO:0007669"/>
    <property type="project" value="TreeGrafter"/>
</dbReference>
<sequence length="422" mass="47271">MENLSFWPMGRKGGSFFSRFIKFYLILLLIFGSFIFGLISGRQTYKVVNDSSLSEKQGNVFNKKEKPEFLSKDVDFSIFWDSWKIIEENYVKHPVNEPELFYGAIAGSVAALQDPHSVFFDPKTTESFTQELQGSFYGVGLEIAIKKDRLTVVAALPGTPAEKAGIKSGDKIMAIDGEDTIGIFLDYAVNKIRGPKGTEVNLTISRDEEKESKEYKLVREKIQIQSVKWKMLDNNIVHLQLRYFNEDTMDDFNKAILEITAKNLKGIIFDLRNNPGGFLDTAVNVASEWIENNVIVYEKMSNGDLKEYKGKGQARLKNFPTIVLVNGGSASGSEIVAGALKDYKIATLVGEKTFGKGSVQSLFPLKDGSSIKLTIAQWLTPNENLIDNEGIDPDIEVKLSDEDFNQDKDPQLDKAIDLLLQK</sequence>
<dbReference type="PROSITE" id="PS50106">
    <property type="entry name" value="PDZ"/>
    <property type="match status" value="1"/>
</dbReference>
<dbReference type="SUPFAM" id="SSF52096">
    <property type="entry name" value="ClpP/crotonase"/>
    <property type="match status" value="1"/>
</dbReference>
<evidence type="ECO:0000256" key="3">
    <source>
        <dbReference type="ARBA" id="ARBA00022801"/>
    </source>
</evidence>
<dbReference type="Pfam" id="PF00595">
    <property type="entry name" value="PDZ"/>
    <property type="match status" value="1"/>
</dbReference>
<gene>
    <name evidence="8" type="ORF">A2Y82_02240</name>
</gene>
<evidence type="ECO:0000313" key="8">
    <source>
        <dbReference type="EMBL" id="OGY41227.1"/>
    </source>
</evidence>
<dbReference type="Gene3D" id="2.30.42.10">
    <property type="match status" value="1"/>
</dbReference>
<dbReference type="SMART" id="SM00228">
    <property type="entry name" value="PDZ"/>
    <property type="match status" value="1"/>
</dbReference>
<dbReference type="FunFam" id="2.30.42.10:FF:000063">
    <property type="entry name" value="Peptidase, S41 family"/>
    <property type="match status" value="1"/>
</dbReference>
<dbReference type="InterPro" id="IPR005151">
    <property type="entry name" value="Tail-specific_protease"/>
</dbReference>
<dbReference type="GO" id="GO:0004175">
    <property type="term" value="F:endopeptidase activity"/>
    <property type="evidence" value="ECO:0007669"/>
    <property type="project" value="TreeGrafter"/>
</dbReference>
<keyword evidence="3 5" id="KW-0378">Hydrolase</keyword>
<name>A0A1G1XPF1_9BACT</name>
<evidence type="ECO:0000256" key="6">
    <source>
        <dbReference type="SAM" id="Phobius"/>
    </source>
</evidence>
<dbReference type="InterPro" id="IPR055210">
    <property type="entry name" value="CtpA/B_N"/>
</dbReference>
<dbReference type="PANTHER" id="PTHR32060:SF30">
    <property type="entry name" value="CARBOXY-TERMINAL PROCESSING PROTEASE CTPA"/>
    <property type="match status" value="1"/>
</dbReference>
<evidence type="ECO:0000256" key="5">
    <source>
        <dbReference type="RuleBase" id="RU004404"/>
    </source>
</evidence>
<dbReference type="SUPFAM" id="SSF50156">
    <property type="entry name" value="PDZ domain-like"/>
    <property type="match status" value="1"/>
</dbReference>
<feature type="domain" description="PDZ" evidence="7">
    <location>
        <begin position="125"/>
        <end position="193"/>
    </location>
</feature>
<protein>
    <recommendedName>
        <fullName evidence="7">PDZ domain-containing protein</fullName>
    </recommendedName>
</protein>
<evidence type="ECO:0000256" key="2">
    <source>
        <dbReference type="ARBA" id="ARBA00022670"/>
    </source>
</evidence>
<dbReference type="InterPro" id="IPR036034">
    <property type="entry name" value="PDZ_sf"/>
</dbReference>
<evidence type="ECO:0000256" key="1">
    <source>
        <dbReference type="ARBA" id="ARBA00009179"/>
    </source>
</evidence>
<dbReference type="CDD" id="cd07560">
    <property type="entry name" value="Peptidase_S41_CPP"/>
    <property type="match status" value="1"/>
</dbReference>
<dbReference type="GO" id="GO:0008236">
    <property type="term" value="F:serine-type peptidase activity"/>
    <property type="evidence" value="ECO:0007669"/>
    <property type="project" value="UniProtKB-KW"/>
</dbReference>
<dbReference type="Gene3D" id="3.30.750.44">
    <property type="match status" value="1"/>
</dbReference>
<dbReference type="PANTHER" id="PTHR32060">
    <property type="entry name" value="TAIL-SPECIFIC PROTEASE"/>
    <property type="match status" value="1"/>
</dbReference>
<keyword evidence="6" id="KW-0812">Transmembrane</keyword>
<dbReference type="InterPro" id="IPR029045">
    <property type="entry name" value="ClpP/crotonase-like_dom_sf"/>
</dbReference>
<evidence type="ECO:0000259" key="7">
    <source>
        <dbReference type="PROSITE" id="PS50106"/>
    </source>
</evidence>
<dbReference type="Pfam" id="PF03572">
    <property type="entry name" value="Peptidase_S41"/>
    <property type="match status" value="1"/>
</dbReference>
<dbReference type="GO" id="GO:0007165">
    <property type="term" value="P:signal transduction"/>
    <property type="evidence" value="ECO:0007669"/>
    <property type="project" value="TreeGrafter"/>
</dbReference>
<evidence type="ECO:0000313" key="9">
    <source>
        <dbReference type="Proteomes" id="UP000176498"/>
    </source>
</evidence>
<evidence type="ECO:0000256" key="4">
    <source>
        <dbReference type="ARBA" id="ARBA00022825"/>
    </source>
</evidence>
<dbReference type="SMART" id="SM00245">
    <property type="entry name" value="TSPc"/>
    <property type="match status" value="1"/>
</dbReference>
<accession>A0A1G1XPF1</accession>
<dbReference type="InterPro" id="IPR001478">
    <property type="entry name" value="PDZ"/>
</dbReference>
<dbReference type="EMBL" id="MHHZ01000021">
    <property type="protein sequence ID" value="OGY41227.1"/>
    <property type="molecule type" value="Genomic_DNA"/>
</dbReference>
<comment type="caution">
    <text evidence="8">The sequence shown here is derived from an EMBL/GenBank/DDBJ whole genome shotgun (WGS) entry which is preliminary data.</text>
</comment>
<feature type="transmembrane region" description="Helical" evidence="6">
    <location>
        <begin position="21"/>
        <end position="39"/>
    </location>
</feature>
<keyword evidence="4 5" id="KW-0720">Serine protease</keyword>
<dbReference type="Gene3D" id="3.90.226.10">
    <property type="entry name" value="2-enoyl-CoA Hydratase, Chain A, domain 1"/>
    <property type="match status" value="1"/>
</dbReference>
<keyword evidence="2 5" id="KW-0645">Protease</keyword>
<comment type="similarity">
    <text evidence="1 5">Belongs to the peptidase S41A family.</text>
</comment>
<dbReference type="NCBIfam" id="TIGR00225">
    <property type="entry name" value="prc"/>
    <property type="match status" value="1"/>
</dbReference>
<dbReference type="AlphaFoldDB" id="A0A1G1XPF1"/>
<dbReference type="CDD" id="cd06782">
    <property type="entry name" value="cpPDZ_CPP-like"/>
    <property type="match status" value="1"/>
</dbReference>
<proteinExistence type="inferred from homology"/>
<dbReference type="GO" id="GO:0006508">
    <property type="term" value="P:proteolysis"/>
    <property type="evidence" value="ECO:0007669"/>
    <property type="project" value="UniProtKB-KW"/>
</dbReference>
<reference evidence="8 9" key="1">
    <citation type="journal article" date="2016" name="Nat. Commun.">
        <title>Thousands of microbial genomes shed light on interconnected biogeochemical processes in an aquifer system.</title>
        <authorList>
            <person name="Anantharaman K."/>
            <person name="Brown C.T."/>
            <person name="Hug L.A."/>
            <person name="Sharon I."/>
            <person name="Castelle C.J."/>
            <person name="Probst A.J."/>
            <person name="Thomas B.C."/>
            <person name="Singh A."/>
            <person name="Wilkins M.J."/>
            <person name="Karaoz U."/>
            <person name="Brodie E.L."/>
            <person name="Williams K.H."/>
            <person name="Hubbard S.S."/>
            <person name="Banfield J.F."/>
        </authorList>
    </citation>
    <scope>NUCLEOTIDE SEQUENCE [LARGE SCALE GENOMIC DNA]</scope>
</reference>
<keyword evidence="6" id="KW-1133">Transmembrane helix</keyword>
<organism evidence="8 9">
    <name type="scientific">Candidatus Buchananbacteria bacterium RBG_13_36_9</name>
    <dbReference type="NCBI Taxonomy" id="1797530"/>
    <lineage>
        <taxon>Bacteria</taxon>
        <taxon>Candidatus Buchananiibacteriota</taxon>
    </lineage>
</organism>
<dbReference type="InterPro" id="IPR004447">
    <property type="entry name" value="Peptidase_S41A"/>
</dbReference>
<dbReference type="Proteomes" id="UP000176498">
    <property type="component" value="Unassembled WGS sequence"/>
</dbReference>
<dbReference type="Pfam" id="PF22694">
    <property type="entry name" value="CtpB_N-like"/>
    <property type="match status" value="1"/>
</dbReference>
<keyword evidence="6" id="KW-0472">Membrane</keyword>